<dbReference type="CDD" id="cd02972">
    <property type="entry name" value="DsbA_family"/>
    <property type="match status" value="1"/>
</dbReference>
<feature type="domain" description="Thioredoxin-like fold" evidence="1">
    <location>
        <begin position="61"/>
        <end position="207"/>
    </location>
</feature>
<reference evidence="2 3" key="1">
    <citation type="submission" date="2016-10" db="EMBL/GenBank/DDBJ databases">
        <authorList>
            <person name="de Groot N.N."/>
        </authorList>
    </citation>
    <scope>NUCLEOTIDE SEQUENCE [LARGE SCALE GENOMIC DNA]</scope>
    <source>
        <strain evidence="2 3">DSM 16619</strain>
    </source>
</reference>
<protein>
    <submittedName>
        <fullName evidence="2">Protein-disulfide isomerase</fullName>
    </submittedName>
</protein>
<dbReference type="GO" id="GO:0016853">
    <property type="term" value="F:isomerase activity"/>
    <property type="evidence" value="ECO:0007669"/>
    <property type="project" value="UniProtKB-KW"/>
</dbReference>
<dbReference type="SUPFAM" id="SSF52833">
    <property type="entry name" value="Thioredoxin-like"/>
    <property type="match status" value="1"/>
</dbReference>
<name>A0A1G6LHX0_9BURK</name>
<gene>
    <name evidence="2" type="ORF">SAMN05192589_102173</name>
</gene>
<evidence type="ECO:0000313" key="2">
    <source>
        <dbReference type="EMBL" id="SDC42831.1"/>
    </source>
</evidence>
<dbReference type="RefSeq" id="WP_092740408.1">
    <property type="nucleotide sequence ID" value="NZ_FMZC01000002.1"/>
</dbReference>
<sequence>MRRFSRWCALLRRLEWPTVLAAVLVVAAIALAVWPLAPRQGTTPASTTTAAPPLPPGPPWIHGRADARFTVTLYADLECPYCQGYFPQLKRWINANPDVNLQWHHLPLAMHEPAAGNEARLAECAGEVEGQVGFWKAVEWIYGHTQGEGQGLQAGATYPGMTPALQACLGSPRPQEVVQQQTEEAQRARVSGTPSLQLQDRRTGKAMALAGPIEGDALLSAMDLLTHSEK</sequence>
<dbReference type="InterPro" id="IPR012336">
    <property type="entry name" value="Thioredoxin-like_fold"/>
</dbReference>
<dbReference type="Gene3D" id="3.40.30.10">
    <property type="entry name" value="Glutaredoxin"/>
    <property type="match status" value="1"/>
</dbReference>
<keyword evidence="2" id="KW-0413">Isomerase</keyword>
<dbReference type="STRING" id="187868.SAMN05192589_102173"/>
<evidence type="ECO:0000313" key="3">
    <source>
        <dbReference type="Proteomes" id="UP000198781"/>
    </source>
</evidence>
<dbReference type="Pfam" id="PF13462">
    <property type="entry name" value="Thioredoxin_4"/>
    <property type="match status" value="1"/>
</dbReference>
<dbReference type="InterPro" id="IPR036249">
    <property type="entry name" value="Thioredoxin-like_sf"/>
</dbReference>
<accession>A0A1G6LHX0</accession>
<dbReference type="AlphaFoldDB" id="A0A1G6LHX0"/>
<proteinExistence type="predicted"/>
<dbReference type="Proteomes" id="UP000198781">
    <property type="component" value="Unassembled WGS sequence"/>
</dbReference>
<evidence type="ECO:0000259" key="1">
    <source>
        <dbReference type="Pfam" id="PF13462"/>
    </source>
</evidence>
<organism evidence="2 3">
    <name type="scientific">Paracidovorax valerianellae</name>
    <dbReference type="NCBI Taxonomy" id="187868"/>
    <lineage>
        <taxon>Bacteria</taxon>
        <taxon>Pseudomonadati</taxon>
        <taxon>Pseudomonadota</taxon>
        <taxon>Betaproteobacteria</taxon>
        <taxon>Burkholderiales</taxon>
        <taxon>Comamonadaceae</taxon>
        <taxon>Paracidovorax</taxon>
    </lineage>
</organism>
<keyword evidence="3" id="KW-1185">Reference proteome</keyword>
<dbReference type="OrthoDB" id="9780340at2"/>
<dbReference type="EMBL" id="FMZC01000002">
    <property type="protein sequence ID" value="SDC42831.1"/>
    <property type="molecule type" value="Genomic_DNA"/>
</dbReference>